<dbReference type="Proteomes" id="UP001239111">
    <property type="component" value="Chromosome 1"/>
</dbReference>
<proteinExistence type="predicted"/>
<keyword evidence="2" id="KW-1185">Reference proteome</keyword>
<gene>
    <name evidence="1" type="ORF">QAD02_020566</name>
</gene>
<organism evidence="1 2">
    <name type="scientific">Eretmocerus hayati</name>
    <dbReference type="NCBI Taxonomy" id="131215"/>
    <lineage>
        <taxon>Eukaryota</taxon>
        <taxon>Metazoa</taxon>
        <taxon>Ecdysozoa</taxon>
        <taxon>Arthropoda</taxon>
        <taxon>Hexapoda</taxon>
        <taxon>Insecta</taxon>
        <taxon>Pterygota</taxon>
        <taxon>Neoptera</taxon>
        <taxon>Endopterygota</taxon>
        <taxon>Hymenoptera</taxon>
        <taxon>Apocrita</taxon>
        <taxon>Proctotrupomorpha</taxon>
        <taxon>Chalcidoidea</taxon>
        <taxon>Aphelinidae</taxon>
        <taxon>Aphelininae</taxon>
        <taxon>Eretmocerus</taxon>
    </lineage>
</organism>
<accession>A0ACC2PMU8</accession>
<reference evidence="1" key="1">
    <citation type="submission" date="2023-04" db="EMBL/GenBank/DDBJ databases">
        <title>A chromosome-level genome assembly of the parasitoid wasp Eretmocerus hayati.</title>
        <authorList>
            <person name="Zhong Y."/>
            <person name="Liu S."/>
            <person name="Liu Y."/>
        </authorList>
    </citation>
    <scope>NUCLEOTIDE SEQUENCE</scope>
    <source>
        <strain evidence="1">ZJU_SS_LIU_2023</strain>
    </source>
</reference>
<comment type="caution">
    <text evidence="1">The sequence shown here is derived from an EMBL/GenBank/DDBJ whole genome shotgun (WGS) entry which is preliminary data.</text>
</comment>
<evidence type="ECO:0000313" key="2">
    <source>
        <dbReference type="Proteomes" id="UP001239111"/>
    </source>
</evidence>
<evidence type="ECO:0000313" key="1">
    <source>
        <dbReference type="EMBL" id="KAJ8684773.1"/>
    </source>
</evidence>
<dbReference type="EMBL" id="CM056741">
    <property type="protein sequence ID" value="KAJ8684773.1"/>
    <property type="molecule type" value="Genomic_DNA"/>
</dbReference>
<name>A0ACC2PMU8_9HYME</name>
<protein>
    <submittedName>
        <fullName evidence="1">Uncharacterized protein</fullName>
    </submittedName>
</protein>
<sequence>MTMNVKLHWDWEMSMLNGIVNISSHNFSSKLPMHKKLHGTEVLNDNHLFTRCITVPKDLRYLSNKKLKRSVFCSLDENSKNLRANDASDANGANKPSTPADISAETGSSGAPTPTCLPLVRRIEEERLHSSRRAYDLKRDVSLLGYCIKLNLDLDHFAISQTKKMLRAFDKCYQIPSAEEFRKSVLQYAVARMTRQFENYECTAVMTVTMSVRSQKFDLVSLLIAMCYESNGNVENGETGSPISIKYIFVVGKNEGKDVLTHSLAEGVEELFALMESNVLSVNPDAMSDIQKCLSPMLLAANYIDPRFKGHSFANYQTLNDHVHTFLTKSRLGSAYTHLGKYIHDEEYFVPKLLEKNINKVEFWESVAMHFVSLSKFALQLVLLPAGIPKLFLTDIDDTMDHLRLKNNDNTLRLIASILMEE</sequence>